<dbReference type="Proteomes" id="UP000551878">
    <property type="component" value="Unassembled WGS sequence"/>
</dbReference>
<keyword evidence="3" id="KW-1185">Reference proteome</keyword>
<gene>
    <name evidence="2" type="ORF">HNQ41_001479</name>
</gene>
<comment type="caution">
    <text evidence="2">The sequence shown here is derived from an EMBL/GenBank/DDBJ whole genome shotgun (WGS) entry which is preliminary data.</text>
</comment>
<protein>
    <submittedName>
        <fullName evidence="2">Cytoskeletal protein CcmA (Bactofilin family)</fullName>
    </submittedName>
</protein>
<dbReference type="EMBL" id="JACHHB010000005">
    <property type="protein sequence ID" value="MBB5173310.1"/>
    <property type="molecule type" value="Genomic_DNA"/>
</dbReference>
<proteinExistence type="inferred from homology"/>
<dbReference type="RefSeq" id="WP_184663758.1">
    <property type="nucleotide sequence ID" value="NZ_JACHHB010000005.1"/>
</dbReference>
<evidence type="ECO:0000313" key="2">
    <source>
        <dbReference type="EMBL" id="MBB5173310.1"/>
    </source>
</evidence>
<name>A0A840QPL6_9BACI</name>
<comment type="similarity">
    <text evidence="1">Belongs to the bactofilin family.</text>
</comment>
<dbReference type="AlphaFoldDB" id="A0A840QPL6"/>
<dbReference type="PANTHER" id="PTHR35024">
    <property type="entry name" value="HYPOTHETICAL CYTOSOLIC PROTEIN"/>
    <property type="match status" value="1"/>
</dbReference>
<sequence length="128" mass="13953">MKTVIGKGTTIEGTVHIDSSIRIDGNVYGEVKSSGDVTVGSEGYVEHDIFARNIHIAGKVKGNVDGEEKVHLLDSGYLEGSATMDKLVIDENAHFHGQSFMKKNEKHSPQVIDGDMFTVHEGEKEQAQ</sequence>
<reference evidence="2 3" key="1">
    <citation type="submission" date="2020-08" db="EMBL/GenBank/DDBJ databases">
        <title>Genomic Encyclopedia of Type Strains, Phase IV (KMG-IV): sequencing the most valuable type-strain genomes for metagenomic binning, comparative biology and taxonomic classification.</title>
        <authorList>
            <person name="Goeker M."/>
        </authorList>
    </citation>
    <scope>NUCLEOTIDE SEQUENCE [LARGE SCALE GENOMIC DNA]</scope>
    <source>
        <strain evidence="2 3">DSM 24696</strain>
    </source>
</reference>
<dbReference type="InterPro" id="IPR007607">
    <property type="entry name" value="BacA/B"/>
</dbReference>
<organism evidence="2 3">
    <name type="scientific">Texcoconibacillus texcoconensis</name>
    <dbReference type="NCBI Taxonomy" id="1095777"/>
    <lineage>
        <taxon>Bacteria</taxon>
        <taxon>Bacillati</taxon>
        <taxon>Bacillota</taxon>
        <taxon>Bacilli</taxon>
        <taxon>Bacillales</taxon>
        <taxon>Bacillaceae</taxon>
        <taxon>Texcoconibacillus</taxon>
    </lineage>
</organism>
<accession>A0A840QPL6</accession>
<evidence type="ECO:0000256" key="1">
    <source>
        <dbReference type="ARBA" id="ARBA00044755"/>
    </source>
</evidence>
<dbReference type="Pfam" id="PF04519">
    <property type="entry name" value="Bactofilin"/>
    <property type="match status" value="1"/>
</dbReference>
<evidence type="ECO:0000313" key="3">
    <source>
        <dbReference type="Proteomes" id="UP000551878"/>
    </source>
</evidence>
<dbReference type="PANTHER" id="PTHR35024:SF4">
    <property type="entry name" value="POLYMER-FORMING CYTOSKELETAL PROTEIN"/>
    <property type="match status" value="1"/>
</dbReference>